<evidence type="ECO:0000313" key="2">
    <source>
        <dbReference type="Proteomes" id="UP000054736"/>
    </source>
</evidence>
<proteinExistence type="predicted"/>
<organism evidence="1 2">
    <name type="scientific">Legionella drozanskii LLAP-1</name>
    <dbReference type="NCBI Taxonomy" id="1212489"/>
    <lineage>
        <taxon>Bacteria</taxon>
        <taxon>Pseudomonadati</taxon>
        <taxon>Pseudomonadota</taxon>
        <taxon>Gammaproteobacteria</taxon>
        <taxon>Legionellales</taxon>
        <taxon>Legionellaceae</taxon>
        <taxon>Legionella</taxon>
    </lineage>
</organism>
<dbReference type="OrthoDB" id="5652847at2"/>
<name>A0A0W0SRV8_9GAMM</name>
<dbReference type="Proteomes" id="UP000054736">
    <property type="component" value="Unassembled WGS sequence"/>
</dbReference>
<accession>A0A0W0SRV8</accession>
<keyword evidence="2" id="KW-1185">Reference proteome</keyword>
<dbReference type="EMBL" id="LNXY01000027">
    <property type="protein sequence ID" value="KTC86134.1"/>
    <property type="molecule type" value="Genomic_DNA"/>
</dbReference>
<sequence length="400" mass="47033">MGRYVKRLDEKLKTIAKASYPRYQYQSFMTGPEWRNVEMAEELAAFLRENNSIFQFPYFRQVADLWRVFYNSYSVAREYDSAWNILTSEYMVMDIFITLFTTLEMIPKGLISLILYPFLKKDNNSEMQQKVAAYFESYAQDLQTIPFYDHHYKENRAALAEAYNSCENKTWVDWFTWKSLSIELWARRWISKPLSYWFHQDTNIVEPVTDIIVKYRAEGVNRKKDAKAQFRDLLAQANGQLKDHLSDDEIGQDLEVSIVDNEVYARKKMDNSQEQESSSTYVYARLRTPRYALFQPVIRALADQEIHVKKIAGQDRVQVKCVVTGSADEDAGVEEQLEHKIETLNTRARATDATPLYTYGDRIHDKTRQVCLFDVPVMKLEETLDEFDEQGAEVRFIHNF</sequence>
<dbReference type="AlphaFoldDB" id="A0A0W0SRV8"/>
<comment type="caution">
    <text evidence="1">The sequence shown here is derived from an EMBL/GenBank/DDBJ whole genome shotgun (WGS) entry which is preliminary data.</text>
</comment>
<gene>
    <name evidence="1" type="ORF">Ldro_2459</name>
</gene>
<dbReference type="RefSeq" id="WP_058496710.1">
    <property type="nucleotide sequence ID" value="NZ_CAAAIU010000001.1"/>
</dbReference>
<dbReference type="PATRIC" id="fig|1212489.4.peg.2591"/>
<reference evidence="1 2" key="1">
    <citation type="submission" date="2015-11" db="EMBL/GenBank/DDBJ databases">
        <title>Genomic analysis of 38 Legionella species identifies large and diverse effector repertoires.</title>
        <authorList>
            <person name="Burstein D."/>
            <person name="Amaro F."/>
            <person name="Zusman T."/>
            <person name="Lifshitz Z."/>
            <person name="Cohen O."/>
            <person name="Gilbert J.A."/>
            <person name="Pupko T."/>
            <person name="Shuman H.A."/>
            <person name="Segal G."/>
        </authorList>
    </citation>
    <scope>NUCLEOTIDE SEQUENCE [LARGE SCALE GENOMIC DNA]</scope>
    <source>
        <strain evidence="1 2">ATCC 700990</strain>
    </source>
</reference>
<protein>
    <submittedName>
        <fullName evidence="1">Uncharacterized protein</fullName>
    </submittedName>
</protein>
<dbReference type="STRING" id="1212489.Ldro_2459"/>
<evidence type="ECO:0000313" key="1">
    <source>
        <dbReference type="EMBL" id="KTC86134.1"/>
    </source>
</evidence>